<comment type="function">
    <text evidence="4">Removes the phosphate from trehalose 6-phosphate to produce free trehalose.</text>
</comment>
<dbReference type="Gene3D" id="3.30.70.1020">
    <property type="entry name" value="Trehalose-6-phosphate phosphatase related protein, domain 2"/>
    <property type="match status" value="1"/>
</dbReference>
<dbReference type="PANTHER" id="PTHR43768">
    <property type="entry name" value="TREHALOSE 6-PHOSPHATE PHOSPHATASE"/>
    <property type="match status" value="1"/>
</dbReference>
<comment type="catalytic activity">
    <reaction evidence="4">
        <text>alpha,alpha-trehalose 6-phosphate + H2O = alpha,alpha-trehalose + phosphate</text>
        <dbReference type="Rhea" id="RHEA:23420"/>
        <dbReference type="ChEBI" id="CHEBI:15377"/>
        <dbReference type="ChEBI" id="CHEBI:16551"/>
        <dbReference type="ChEBI" id="CHEBI:43474"/>
        <dbReference type="ChEBI" id="CHEBI:58429"/>
        <dbReference type="EC" id="3.1.3.12"/>
    </reaction>
</comment>
<name>A0A9X0W9B1_9GAMM</name>
<dbReference type="EC" id="3.1.3.12" evidence="4"/>
<dbReference type="NCBIfam" id="TIGR01509">
    <property type="entry name" value="HAD-SF-IA-v3"/>
    <property type="match status" value="1"/>
</dbReference>
<dbReference type="NCBIfam" id="TIGR00685">
    <property type="entry name" value="T6PP"/>
    <property type="match status" value="1"/>
</dbReference>
<dbReference type="SFLD" id="SFLDG01129">
    <property type="entry name" value="C1.5:_HAD__Beta-PGM__Phosphata"/>
    <property type="match status" value="1"/>
</dbReference>
<protein>
    <recommendedName>
        <fullName evidence="4">Trehalose 6-phosphate phosphatase</fullName>
        <ecNumber evidence="4">3.1.3.12</ecNumber>
    </recommendedName>
</protein>
<dbReference type="InterPro" id="IPR023198">
    <property type="entry name" value="PGP-like_dom2"/>
</dbReference>
<comment type="caution">
    <text evidence="5">The sequence shown here is derived from an EMBL/GenBank/DDBJ whole genome shotgun (WGS) entry which is preliminary data.</text>
</comment>
<dbReference type="InterPro" id="IPR006439">
    <property type="entry name" value="HAD-SF_hydro_IA"/>
</dbReference>
<dbReference type="AlphaFoldDB" id="A0A9X0W9B1"/>
<accession>A0A9X0W9B1</accession>
<dbReference type="InterPro" id="IPR003337">
    <property type="entry name" value="Trehalose_PPase"/>
</dbReference>
<comment type="cofactor">
    <cofactor evidence="4">
        <name>Mg(2+)</name>
        <dbReference type="ChEBI" id="CHEBI:18420"/>
    </cofactor>
</comment>
<dbReference type="Gene3D" id="3.40.50.1000">
    <property type="entry name" value="HAD superfamily/HAD-like"/>
    <property type="match status" value="2"/>
</dbReference>
<dbReference type="EMBL" id="NRRY01000019">
    <property type="protein sequence ID" value="MBK1619281.1"/>
    <property type="molecule type" value="Genomic_DNA"/>
</dbReference>
<evidence type="ECO:0000313" key="6">
    <source>
        <dbReference type="Proteomes" id="UP001138768"/>
    </source>
</evidence>
<keyword evidence="3 4" id="KW-0378">Hydrolase</keyword>
<sequence>MADAQPVFSRERLDAVLFDLDGVLTRTAEIHAEAWKRLFDDYLSERPATAGEDHSRFDDDRDYRRYVDGRPRLKGVKHFLLARGIDLPEGEPDDPPEHETLHGLGNRKNALFRELIEQRGVAVYACAVDLVRRLRRSGFRTAVVTASKNCELILQQAGLDGLFDKHLDGVEAEALELAGKPDADTFVEAAHQLGCEPKRAAVIEDATAGVMAASRGHFGLVIGIDRDGQRESLLNKGADRVFDDLCQIGIESAHRETPPLLEEMALISDRLADKQPALFLDYDGTLTPIVERPADAQLSHSMRRALRDAAEQMPLAVISGRDLDDVSALVGIDSLIYAGSHGFDIRGPDLRMELPEGIDALDALQQAADRLEARLADVAGVRIERKRFAVAIHVRQVADEDLPQVREAVDQTRRSLDGLRQTGGKRLFELRPDVDWDKGQALRWLLSELGLEGPDVLPLYLGDDDTDEDAFRALRRLGGISILVSETARPSAADYRLRAPDDVEALLTSLTESERHA</sequence>
<evidence type="ECO:0000256" key="2">
    <source>
        <dbReference type="ARBA" id="ARBA00008770"/>
    </source>
</evidence>
<dbReference type="CDD" id="cd01627">
    <property type="entry name" value="HAD_TPP"/>
    <property type="match status" value="1"/>
</dbReference>
<reference evidence="5 6" key="1">
    <citation type="journal article" date="2020" name="Microorganisms">
        <title>Osmotic Adaptation and Compatible Solute Biosynthesis of Phototrophic Bacteria as Revealed from Genome Analyses.</title>
        <authorList>
            <person name="Imhoff J.F."/>
            <person name="Rahn T."/>
            <person name="Kunzel S."/>
            <person name="Keller A."/>
            <person name="Neulinger S.C."/>
        </authorList>
    </citation>
    <scope>NUCLEOTIDE SEQUENCE [LARGE SCALE GENOMIC DNA]</scope>
    <source>
        <strain evidence="5 6">DSM 25653</strain>
    </source>
</reference>
<dbReference type="InterPro" id="IPR006379">
    <property type="entry name" value="HAD-SF_hydro_IIB"/>
</dbReference>
<dbReference type="InterPro" id="IPR036412">
    <property type="entry name" value="HAD-like_sf"/>
</dbReference>
<dbReference type="SFLD" id="SFLDS00003">
    <property type="entry name" value="Haloacid_Dehalogenase"/>
    <property type="match status" value="1"/>
</dbReference>
<evidence type="ECO:0000256" key="4">
    <source>
        <dbReference type="RuleBase" id="RU361117"/>
    </source>
</evidence>
<keyword evidence="6" id="KW-1185">Reference proteome</keyword>
<gene>
    <name evidence="5" type="primary">otsB</name>
    <name evidence="5" type="ORF">CKO42_12710</name>
</gene>
<dbReference type="SUPFAM" id="SSF56784">
    <property type="entry name" value="HAD-like"/>
    <property type="match status" value="2"/>
</dbReference>
<organism evidence="5 6">
    <name type="scientific">Lamprobacter modestohalophilus</name>
    <dbReference type="NCBI Taxonomy" id="1064514"/>
    <lineage>
        <taxon>Bacteria</taxon>
        <taxon>Pseudomonadati</taxon>
        <taxon>Pseudomonadota</taxon>
        <taxon>Gammaproteobacteria</taxon>
        <taxon>Chromatiales</taxon>
        <taxon>Chromatiaceae</taxon>
        <taxon>Lamprobacter</taxon>
    </lineage>
</organism>
<dbReference type="Proteomes" id="UP001138768">
    <property type="component" value="Unassembled WGS sequence"/>
</dbReference>
<evidence type="ECO:0000256" key="3">
    <source>
        <dbReference type="ARBA" id="ARBA00022801"/>
    </source>
</evidence>
<comment type="similarity">
    <text evidence="2 4">Belongs to the trehalose phosphatase family.</text>
</comment>
<dbReference type="GO" id="GO:0004805">
    <property type="term" value="F:trehalose-phosphatase activity"/>
    <property type="evidence" value="ECO:0007669"/>
    <property type="project" value="UniProtKB-EC"/>
</dbReference>
<dbReference type="Pfam" id="PF02358">
    <property type="entry name" value="Trehalose_PPase"/>
    <property type="match status" value="1"/>
</dbReference>
<dbReference type="Pfam" id="PF00702">
    <property type="entry name" value="Hydrolase"/>
    <property type="match status" value="1"/>
</dbReference>
<dbReference type="InterPro" id="IPR044651">
    <property type="entry name" value="OTSB-like"/>
</dbReference>
<dbReference type="NCBIfam" id="TIGR01484">
    <property type="entry name" value="HAD-SF-IIB"/>
    <property type="match status" value="1"/>
</dbReference>
<dbReference type="InterPro" id="IPR023214">
    <property type="entry name" value="HAD_sf"/>
</dbReference>
<dbReference type="GO" id="GO:0005992">
    <property type="term" value="P:trehalose biosynthetic process"/>
    <property type="evidence" value="ECO:0007669"/>
    <property type="project" value="InterPro"/>
</dbReference>
<keyword evidence="4" id="KW-0479">Metal-binding</keyword>
<comment type="pathway">
    <text evidence="1 4">Glycan biosynthesis; trehalose biosynthesis.</text>
</comment>
<proteinExistence type="inferred from homology"/>
<dbReference type="Gene3D" id="1.10.150.240">
    <property type="entry name" value="Putative phosphatase, domain 2"/>
    <property type="match status" value="1"/>
</dbReference>
<evidence type="ECO:0000256" key="1">
    <source>
        <dbReference type="ARBA" id="ARBA00005199"/>
    </source>
</evidence>
<evidence type="ECO:0000313" key="5">
    <source>
        <dbReference type="EMBL" id="MBK1619281.1"/>
    </source>
</evidence>
<dbReference type="GO" id="GO:0000287">
    <property type="term" value="F:magnesium ion binding"/>
    <property type="evidence" value="ECO:0007669"/>
    <property type="project" value="UniProtKB-ARBA"/>
</dbReference>
<keyword evidence="4" id="KW-0460">Magnesium</keyword>
<dbReference type="PANTHER" id="PTHR43768:SF3">
    <property type="entry name" value="TREHALOSE 6-PHOSPHATE PHOSPHATASE"/>
    <property type="match status" value="1"/>
</dbReference>